<evidence type="ECO:0000256" key="4">
    <source>
        <dbReference type="ARBA" id="ARBA00022679"/>
    </source>
</evidence>
<dbReference type="InterPro" id="IPR006273">
    <property type="entry name" value="Orotate_PRibTrfase_bac"/>
</dbReference>
<dbReference type="SUPFAM" id="SSF53271">
    <property type="entry name" value="PRTase-like"/>
    <property type="match status" value="1"/>
</dbReference>
<dbReference type="EMBL" id="PVXO01000032">
    <property type="protein sequence ID" value="PRR79093.1"/>
    <property type="molecule type" value="Genomic_DNA"/>
</dbReference>
<dbReference type="CDD" id="cd06223">
    <property type="entry name" value="PRTases_typeI"/>
    <property type="match status" value="1"/>
</dbReference>
<evidence type="ECO:0000256" key="3">
    <source>
        <dbReference type="ARBA" id="ARBA00022676"/>
    </source>
</evidence>
<protein>
    <recommendedName>
        <fullName evidence="2 7">Orotate phosphoribosyltransferase</fullName>
        <shortName evidence="7">OPRT</shortName>
        <shortName evidence="7">OPRTase</shortName>
        <ecNumber evidence="2 7">2.4.2.10</ecNumber>
    </recommendedName>
</protein>
<dbReference type="GO" id="GO:0000287">
    <property type="term" value="F:magnesium ion binding"/>
    <property type="evidence" value="ECO:0007669"/>
    <property type="project" value="UniProtKB-UniRule"/>
</dbReference>
<comment type="similarity">
    <text evidence="7">Belongs to the purine/pyrimidine phosphoribosyltransferase family. PyrE subfamily.</text>
</comment>
<comment type="function">
    <text evidence="7">Catalyzes the transfer of a ribosyl phosphate group from 5-phosphoribose 1-diphosphate to orotate, leading to the formation of orotidine monophosphate (OMP).</text>
</comment>
<proteinExistence type="inferred from homology"/>
<comment type="caution">
    <text evidence="9">The sequence shown here is derived from an EMBL/GenBank/DDBJ whole genome shotgun (WGS) entry which is preliminary data.</text>
</comment>
<dbReference type="HAMAP" id="MF_01208">
    <property type="entry name" value="PyrE"/>
    <property type="match status" value="1"/>
</dbReference>
<dbReference type="GO" id="GO:0019856">
    <property type="term" value="P:pyrimidine nucleobase biosynthetic process"/>
    <property type="evidence" value="ECO:0007669"/>
    <property type="project" value="InterPro"/>
</dbReference>
<feature type="binding site" description="in other chain" evidence="7">
    <location>
        <begin position="116"/>
        <end position="124"/>
    </location>
    <ligand>
        <name>5-phospho-alpha-D-ribose 1-diphosphate</name>
        <dbReference type="ChEBI" id="CHEBI:58017"/>
        <note>ligand shared between dimeric partners</note>
    </ligand>
</feature>
<feature type="binding site" evidence="7">
    <location>
        <position position="120"/>
    </location>
    <ligand>
        <name>orotate</name>
        <dbReference type="ChEBI" id="CHEBI:30839"/>
    </ligand>
</feature>
<evidence type="ECO:0000313" key="10">
    <source>
        <dbReference type="Proteomes" id="UP000239706"/>
    </source>
</evidence>
<dbReference type="InterPro" id="IPR023031">
    <property type="entry name" value="OPRT"/>
</dbReference>
<dbReference type="Gene3D" id="3.40.50.2020">
    <property type="match status" value="1"/>
</dbReference>
<comment type="pathway">
    <text evidence="1 7">Pyrimidine metabolism; UMP biosynthesis via de novo pathway; UMP from orotate: step 1/2.</text>
</comment>
<comment type="caution">
    <text evidence="7">Lacks conserved residue(s) required for the propagation of feature annotation.</text>
</comment>
<dbReference type="UniPathway" id="UPA00070">
    <property type="reaction ID" value="UER00119"/>
</dbReference>
<accession>A0A2T0B5K5</accession>
<evidence type="ECO:0000313" key="9">
    <source>
        <dbReference type="EMBL" id="PRR79093.1"/>
    </source>
</evidence>
<feature type="binding site" evidence="7">
    <location>
        <position position="93"/>
    </location>
    <ligand>
        <name>5-phospho-alpha-D-ribose 1-diphosphate</name>
        <dbReference type="ChEBI" id="CHEBI:58017"/>
        <note>ligand shared between dimeric partners</note>
    </ligand>
</feature>
<evidence type="ECO:0000259" key="8">
    <source>
        <dbReference type="Pfam" id="PF00156"/>
    </source>
</evidence>
<reference evidence="9 10" key="1">
    <citation type="submission" date="2018-03" db="EMBL/GenBank/DDBJ databases">
        <title>Genome sequence of Clostridium liquoris DSM 100320.</title>
        <authorList>
            <person name="Poehlein A."/>
            <person name="Daniel R."/>
        </authorList>
    </citation>
    <scope>NUCLEOTIDE SEQUENCE [LARGE SCALE GENOMIC DNA]</scope>
    <source>
        <strain evidence="9 10">DSM 100320</strain>
    </source>
</reference>
<comment type="cofactor">
    <cofactor evidence="7">
        <name>Mg(2+)</name>
        <dbReference type="ChEBI" id="CHEBI:18420"/>
    </cofactor>
</comment>
<evidence type="ECO:0000256" key="5">
    <source>
        <dbReference type="ARBA" id="ARBA00022842"/>
    </source>
</evidence>
<keyword evidence="3 7" id="KW-0328">Glycosyltransferase</keyword>
<evidence type="ECO:0000256" key="1">
    <source>
        <dbReference type="ARBA" id="ARBA00004889"/>
    </source>
</evidence>
<dbReference type="GO" id="GO:0044205">
    <property type="term" value="P:'de novo' UMP biosynthetic process"/>
    <property type="evidence" value="ECO:0007669"/>
    <property type="project" value="UniProtKB-UniRule"/>
</dbReference>
<dbReference type="NCBIfam" id="TIGR01367">
    <property type="entry name" value="pyrE_Therm"/>
    <property type="match status" value="1"/>
</dbReference>
<dbReference type="InterPro" id="IPR000836">
    <property type="entry name" value="PRTase_dom"/>
</dbReference>
<dbReference type="PANTHER" id="PTHR19278:SF9">
    <property type="entry name" value="URIDINE 5'-MONOPHOSPHATE SYNTHASE"/>
    <property type="match status" value="1"/>
</dbReference>
<evidence type="ECO:0000256" key="6">
    <source>
        <dbReference type="ARBA" id="ARBA00022975"/>
    </source>
</evidence>
<gene>
    <name evidence="7 9" type="primary">pyrE</name>
    <name evidence="9" type="ORF">CLLI_11550</name>
</gene>
<comment type="catalytic activity">
    <reaction evidence="7">
        <text>orotidine 5'-phosphate + diphosphate = orotate + 5-phospho-alpha-D-ribose 1-diphosphate</text>
        <dbReference type="Rhea" id="RHEA:10380"/>
        <dbReference type="ChEBI" id="CHEBI:30839"/>
        <dbReference type="ChEBI" id="CHEBI:33019"/>
        <dbReference type="ChEBI" id="CHEBI:57538"/>
        <dbReference type="ChEBI" id="CHEBI:58017"/>
        <dbReference type="EC" id="2.4.2.10"/>
    </reaction>
</comment>
<dbReference type="AlphaFoldDB" id="A0A2T0B5K5"/>
<feature type="binding site" evidence="7">
    <location>
        <position position="148"/>
    </location>
    <ligand>
        <name>orotate</name>
        <dbReference type="ChEBI" id="CHEBI:30839"/>
    </ligand>
</feature>
<sequence length="196" mass="21839">MDNTDKMVIDTLKECDALLEGHFLLSSGRHSNRYCQCAKLLQYPDKAEKVLKIVAEKLKNIDFDIVVGPAMGGIVVSYELARQLGKPGIFAERQDGEMTLRRGFEIKKGQKVVISEDVITTGKSSLEVAKVIEELGGEVVGLCCIVDRKSEGIEIPYPIYSAVKLQINTYDKEECPLCKSRIPYIKPGSRNMNLIK</sequence>
<dbReference type="EC" id="2.4.2.10" evidence="2 7"/>
<dbReference type="InterPro" id="IPR029057">
    <property type="entry name" value="PRTase-like"/>
</dbReference>
<keyword evidence="5 7" id="KW-0460">Magnesium</keyword>
<evidence type="ECO:0000256" key="7">
    <source>
        <dbReference type="HAMAP-Rule" id="MF_01208"/>
    </source>
</evidence>
<feature type="domain" description="Phosphoribosyltransferase" evidence="8">
    <location>
        <begin position="49"/>
        <end position="166"/>
    </location>
</feature>
<keyword evidence="4 7" id="KW-0808">Transferase</keyword>
<dbReference type="PANTHER" id="PTHR19278">
    <property type="entry name" value="OROTATE PHOSPHORIBOSYLTRANSFERASE"/>
    <property type="match status" value="1"/>
</dbReference>
<organism evidence="9 10">
    <name type="scientific">Clostridium liquoris</name>
    <dbReference type="NCBI Taxonomy" id="1289519"/>
    <lineage>
        <taxon>Bacteria</taxon>
        <taxon>Bacillati</taxon>
        <taxon>Bacillota</taxon>
        <taxon>Clostridia</taxon>
        <taxon>Eubacteriales</taxon>
        <taxon>Clostridiaceae</taxon>
        <taxon>Clostridium</taxon>
    </lineage>
</organism>
<comment type="subunit">
    <text evidence="7">Homodimer.</text>
</comment>
<evidence type="ECO:0000256" key="2">
    <source>
        <dbReference type="ARBA" id="ARBA00011971"/>
    </source>
</evidence>
<dbReference type="RefSeq" id="WP_106063274.1">
    <property type="nucleotide sequence ID" value="NZ_PVXO01000032.1"/>
</dbReference>
<dbReference type="GO" id="GO:0004588">
    <property type="term" value="F:orotate phosphoribosyltransferase activity"/>
    <property type="evidence" value="ECO:0007669"/>
    <property type="project" value="UniProtKB-UniRule"/>
</dbReference>
<name>A0A2T0B5K5_9CLOT</name>
<dbReference type="Pfam" id="PF00156">
    <property type="entry name" value="Pribosyltran"/>
    <property type="match status" value="1"/>
</dbReference>
<keyword evidence="10" id="KW-1185">Reference proteome</keyword>
<dbReference type="Proteomes" id="UP000239706">
    <property type="component" value="Unassembled WGS sequence"/>
</dbReference>
<dbReference type="OrthoDB" id="9783570at2"/>
<keyword evidence="6 7" id="KW-0665">Pyrimidine biosynthesis</keyword>